<dbReference type="AlphaFoldDB" id="A0A4Q7MGC3"/>
<evidence type="ECO:0000313" key="1">
    <source>
        <dbReference type="EMBL" id="RZS67204.1"/>
    </source>
</evidence>
<evidence type="ECO:0000313" key="2">
    <source>
        <dbReference type="Proteomes" id="UP000293874"/>
    </source>
</evidence>
<name>A0A4Q7MGC3_9BACT</name>
<comment type="caution">
    <text evidence="1">The sequence shown here is derived from an EMBL/GenBank/DDBJ whole genome shotgun (WGS) entry which is preliminary data.</text>
</comment>
<proteinExistence type="predicted"/>
<dbReference type="EMBL" id="SGXA01000004">
    <property type="protein sequence ID" value="RZS67204.1"/>
    <property type="molecule type" value="Genomic_DNA"/>
</dbReference>
<gene>
    <name evidence="1" type="ORF">EV199_5590</name>
</gene>
<sequence length="336" mass="37654">MLSSFQSHIIMKHHTRTITVTRILFGCLLAASLATSCRKEKMPAPSGLDEDYFVVQDDPNDPVQHARYEFYKSTGIASFYNDTIKKKQVGEVDGKPRYTYYTLSMVYGLYGGAYTGYKLVSDKTQIPAFLDLLKTDFLPRLPDAIHFPSILMLDSIYNSGFPALNVQIADGWTSMQGFNTTGFCVKNVTAMSNDEKRVYIASLLAGIAEKRLNDLNAERLQDEFFSISRAVSNSIIPAWDIYFGIAFIFLYPAGNQPAAHTLGILKYPRVKLGEAPPMNDLVSMPRAPDDLRAYLTAALCYTEEEFTSLYTGNELILKKFSVIRNMVREAGFKLPG</sequence>
<accession>A0A4Q7MGC3</accession>
<organism evidence="1 2">
    <name type="scientific">Pseudobacter ginsenosidimutans</name>
    <dbReference type="NCBI Taxonomy" id="661488"/>
    <lineage>
        <taxon>Bacteria</taxon>
        <taxon>Pseudomonadati</taxon>
        <taxon>Bacteroidota</taxon>
        <taxon>Chitinophagia</taxon>
        <taxon>Chitinophagales</taxon>
        <taxon>Chitinophagaceae</taxon>
        <taxon>Pseudobacter</taxon>
    </lineage>
</organism>
<protein>
    <submittedName>
        <fullName evidence="1">Uncharacterized protein</fullName>
    </submittedName>
</protein>
<keyword evidence="2" id="KW-1185">Reference proteome</keyword>
<reference evidence="1 2" key="1">
    <citation type="submission" date="2019-02" db="EMBL/GenBank/DDBJ databases">
        <title>Genomic Encyclopedia of Type Strains, Phase IV (KMG-IV): sequencing the most valuable type-strain genomes for metagenomic binning, comparative biology and taxonomic classification.</title>
        <authorList>
            <person name="Goeker M."/>
        </authorList>
    </citation>
    <scope>NUCLEOTIDE SEQUENCE [LARGE SCALE GENOMIC DNA]</scope>
    <source>
        <strain evidence="1 2">DSM 18116</strain>
    </source>
</reference>
<dbReference type="Proteomes" id="UP000293874">
    <property type="component" value="Unassembled WGS sequence"/>
</dbReference>